<keyword evidence="3" id="KW-1185">Reference proteome</keyword>
<dbReference type="OrthoDB" id="8527419at2"/>
<accession>A0A081FTB1</accession>
<reference evidence="2 3" key="1">
    <citation type="submission" date="2014-04" db="EMBL/GenBank/DDBJ databases">
        <title>Marinobacterium kochiensis sp. nov., isolated from sediment sample collected from Kochi backwaters in Kerala, India.</title>
        <authorList>
            <person name="Singh A."/>
            <person name="Pinnaka A.K."/>
        </authorList>
    </citation>
    <scope>NUCLEOTIDE SEQUENCE [LARGE SCALE GENOMIC DNA]</scope>
    <source>
        <strain evidence="2 3">AK27</strain>
    </source>
</reference>
<dbReference type="eggNOG" id="COG3572">
    <property type="taxonomic scope" value="Bacteria"/>
</dbReference>
<organism evidence="2 3">
    <name type="scientific">Marinobacterium lacunae</name>
    <dbReference type="NCBI Taxonomy" id="1232683"/>
    <lineage>
        <taxon>Bacteria</taxon>
        <taxon>Pseudomonadati</taxon>
        <taxon>Pseudomonadota</taxon>
        <taxon>Gammaproteobacteria</taxon>
        <taxon>Oceanospirillales</taxon>
        <taxon>Oceanospirillaceae</taxon>
        <taxon>Marinobacterium</taxon>
    </lineage>
</organism>
<dbReference type="STRING" id="1232683.ADIMK_3913"/>
<proteinExistence type="predicted"/>
<gene>
    <name evidence="2" type="ORF">ADIMK_3913</name>
</gene>
<dbReference type="Pfam" id="PF16036">
    <property type="entry name" value="Chalcone_3"/>
    <property type="match status" value="1"/>
</dbReference>
<dbReference type="AlphaFoldDB" id="A0A081FTB1"/>
<dbReference type="InterPro" id="IPR016087">
    <property type="entry name" value="Chalcone_isomerase"/>
</dbReference>
<dbReference type="PATRIC" id="fig|1232683.4.peg.3850"/>
<dbReference type="Gene3D" id="3.50.70.10">
    <property type="match status" value="1"/>
</dbReference>
<comment type="caution">
    <text evidence="2">The sequence shown here is derived from an EMBL/GenBank/DDBJ whole genome shotgun (WGS) entry which is preliminary data.</text>
</comment>
<protein>
    <submittedName>
        <fullName evidence="2">Putative periplasmic protein</fullName>
    </submittedName>
</protein>
<evidence type="ECO:0000313" key="2">
    <source>
        <dbReference type="EMBL" id="KEA61766.1"/>
    </source>
</evidence>
<name>A0A081FTB1_9GAMM</name>
<dbReference type="Proteomes" id="UP000028252">
    <property type="component" value="Unassembled WGS sequence"/>
</dbReference>
<dbReference type="EMBL" id="JMQN01000059">
    <property type="protein sequence ID" value="KEA61766.1"/>
    <property type="molecule type" value="Genomic_DNA"/>
</dbReference>
<evidence type="ECO:0000259" key="1">
    <source>
        <dbReference type="Pfam" id="PF16036"/>
    </source>
</evidence>
<feature type="domain" description="Chalcone isomerase" evidence="1">
    <location>
        <begin position="20"/>
        <end position="154"/>
    </location>
</feature>
<sequence>MKVVARLVTLLLTLGATPLLANTEYRLVGEARLSVLFWDIYDAALYTGDGRYRGISAPMLLKLHYLRAIERDDLIDATRDELQQVAPELPADQSDLHLKQLSRIWPSEIAPGDSLSFELTATGGTFRFNEQPIGHIDDTRFAKAFIAIWLADDSSYPHLSRRLRGES</sequence>
<evidence type="ECO:0000313" key="3">
    <source>
        <dbReference type="Proteomes" id="UP000028252"/>
    </source>
</evidence>
<dbReference type="RefSeq" id="WP_036191775.1">
    <property type="nucleotide sequence ID" value="NZ_JMQN01000059.1"/>
</dbReference>
<dbReference type="InterPro" id="IPR016088">
    <property type="entry name" value="Chalcone_isomerase_3-sand"/>
</dbReference>